<name>A0AAI8XLT9_MYCME</name>
<dbReference type="EMBL" id="AP027452">
    <property type="protein sequence ID" value="BDY27147.1"/>
    <property type="molecule type" value="Genomic_DNA"/>
</dbReference>
<dbReference type="Proteomes" id="UP001241092">
    <property type="component" value="Chromosome"/>
</dbReference>
<reference evidence="1" key="1">
    <citation type="submission" date="2023-03" db="EMBL/GenBank/DDBJ databases">
        <title>Draft genome sequence of a Mycolicibacterium mageritense strain H4_3_1 isolated from a hybrid biological-inorganic system reactor.</title>
        <authorList>
            <person name="Feng X."/>
            <person name="Kazama D."/>
            <person name="Sato K."/>
            <person name="Kobayashi H."/>
        </authorList>
    </citation>
    <scope>NUCLEOTIDE SEQUENCE</scope>
    <source>
        <strain evidence="1">H4_3_1</strain>
    </source>
</reference>
<gene>
    <name evidence="1" type="ORF">hbim_01068</name>
</gene>
<proteinExistence type="predicted"/>
<evidence type="ECO:0000313" key="2">
    <source>
        <dbReference type="Proteomes" id="UP001241092"/>
    </source>
</evidence>
<dbReference type="AlphaFoldDB" id="A0AAI8XLT9"/>
<protein>
    <submittedName>
        <fullName evidence="1">Uncharacterized protein</fullName>
    </submittedName>
</protein>
<sequence length="82" mass="8253">MYASGASAATEPDVDVVDVVVDVAADGASSFADSADEHDATEPIRANAARPATVDRTIMCFTPVTVSGPDEPPIVAGYASAV</sequence>
<evidence type="ECO:0000313" key="1">
    <source>
        <dbReference type="EMBL" id="BDY27147.1"/>
    </source>
</evidence>
<accession>A0AAI8XLT9</accession>
<organism evidence="1 2">
    <name type="scientific">Mycolicibacterium mageritense</name>
    <name type="common">Mycobacterium mageritense</name>
    <dbReference type="NCBI Taxonomy" id="53462"/>
    <lineage>
        <taxon>Bacteria</taxon>
        <taxon>Bacillati</taxon>
        <taxon>Actinomycetota</taxon>
        <taxon>Actinomycetes</taxon>
        <taxon>Mycobacteriales</taxon>
        <taxon>Mycobacteriaceae</taxon>
        <taxon>Mycolicibacterium</taxon>
    </lineage>
</organism>